<proteinExistence type="predicted"/>
<gene>
    <name evidence="1" type="ORF">NDU88_002960</name>
</gene>
<comment type="caution">
    <text evidence="1">The sequence shown here is derived from an EMBL/GenBank/DDBJ whole genome shotgun (WGS) entry which is preliminary data.</text>
</comment>
<dbReference type="AlphaFoldDB" id="A0AAV7UB23"/>
<evidence type="ECO:0000313" key="2">
    <source>
        <dbReference type="Proteomes" id="UP001066276"/>
    </source>
</evidence>
<name>A0AAV7UB23_PLEWA</name>
<keyword evidence="2" id="KW-1185">Reference proteome</keyword>
<reference evidence="1" key="1">
    <citation type="journal article" date="2022" name="bioRxiv">
        <title>Sequencing and chromosome-scale assembly of the giantPleurodeles waltlgenome.</title>
        <authorList>
            <person name="Brown T."/>
            <person name="Elewa A."/>
            <person name="Iarovenko S."/>
            <person name="Subramanian E."/>
            <person name="Araus A.J."/>
            <person name="Petzold A."/>
            <person name="Susuki M."/>
            <person name="Suzuki K.-i.T."/>
            <person name="Hayashi T."/>
            <person name="Toyoda A."/>
            <person name="Oliveira C."/>
            <person name="Osipova E."/>
            <person name="Leigh N.D."/>
            <person name="Simon A."/>
            <person name="Yun M.H."/>
        </authorList>
    </citation>
    <scope>NUCLEOTIDE SEQUENCE</scope>
    <source>
        <strain evidence="1">20211129_DDA</strain>
        <tissue evidence="1">Liver</tissue>
    </source>
</reference>
<sequence length="95" mass="10439">MDAAIIQVPEKGPTIKTEHADVMQIQYTKSRLKSQPQRDKGIAVHSVGDKNMSPRTASCKDGNAQTVERLIILRLSAEKVPVEEAQEEGAQSPEQ</sequence>
<dbReference type="Proteomes" id="UP001066276">
    <property type="component" value="Chromosome 3_1"/>
</dbReference>
<accession>A0AAV7UB23</accession>
<organism evidence="1 2">
    <name type="scientific">Pleurodeles waltl</name>
    <name type="common">Iberian ribbed newt</name>
    <dbReference type="NCBI Taxonomy" id="8319"/>
    <lineage>
        <taxon>Eukaryota</taxon>
        <taxon>Metazoa</taxon>
        <taxon>Chordata</taxon>
        <taxon>Craniata</taxon>
        <taxon>Vertebrata</taxon>
        <taxon>Euteleostomi</taxon>
        <taxon>Amphibia</taxon>
        <taxon>Batrachia</taxon>
        <taxon>Caudata</taxon>
        <taxon>Salamandroidea</taxon>
        <taxon>Salamandridae</taxon>
        <taxon>Pleurodelinae</taxon>
        <taxon>Pleurodeles</taxon>
    </lineage>
</organism>
<protein>
    <submittedName>
        <fullName evidence="1">Uncharacterized protein</fullName>
    </submittedName>
</protein>
<evidence type="ECO:0000313" key="1">
    <source>
        <dbReference type="EMBL" id="KAJ1186177.1"/>
    </source>
</evidence>
<dbReference type="EMBL" id="JANPWB010000005">
    <property type="protein sequence ID" value="KAJ1186177.1"/>
    <property type="molecule type" value="Genomic_DNA"/>
</dbReference>